<dbReference type="InterPro" id="IPR015943">
    <property type="entry name" value="WD40/YVTN_repeat-like_dom_sf"/>
</dbReference>
<dbReference type="SUPFAM" id="SSF50978">
    <property type="entry name" value="WD40 repeat-like"/>
    <property type="match status" value="1"/>
</dbReference>
<comment type="subcellular location">
    <subcellularLocation>
        <location evidence="1">Nucleus</location>
    </subcellularLocation>
</comment>
<keyword evidence="4" id="KW-0677">Repeat</keyword>
<evidence type="ECO:0000256" key="1">
    <source>
        <dbReference type="ARBA" id="ARBA00004123"/>
    </source>
</evidence>
<accession>A0AAE0EM36</accession>
<dbReference type="Gene3D" id="2.130.10.10">
    <property type="entry name" value="YVTN repeat-like/Quinoprotein amine dehydrogenase"/>
    <property type="match status" value="1"/>
</dbReference>
<sequence length="153" mass="16661">MGLCTPFHSKRSIFWSSFHRQTSGHHAGVREAYGWKLESEFSQLKLHGGQRLFDRRSECVAWLPEEPASLLAGSHGGDICKWAPSTGSIKSLVAGKGKGGSIIQMKVLPNSNGSKLVTVSHDQCIKVHDLLSGTYDCLHNTGRFNKIAPSCAV</sequence>
<evidence type="ECO:0000256" key="3">
    <source>
        <dbReference type="ARBA" id="ARBA00022574"/>
    </source>
</evidence>
<dbReference type="GO" id="GO:0003684">
    <property type="term" value="F:damaged DNA binding"/>
    <property type="evidence" value="ECO:0007669"/>
    <property type="project" value="InterPro"/>
</dbReference>
<evidence type="ECO:0000313" key="10">
    <source>
        <dbReference type="Proteomes" id="UP001190700"/>
    </source>
</evidence>
<comment type="similarity">
    <text evidence="2">Belongs to the WD repeat DDB2/WDR76 family.</text>
</comment>
<dbReference type="GO" id="GO:0006281">
    <property type="term" value="P:DNA repair"/>
    <property type="evidence" value="ECO:0007669"/>
    <property type="project" value="InterPro"/>
</dbReference>
<dbReference type="GO" id="GO:0009411">
    <property type="term" value="P:response to UV"/>
    <property type="evidence" value="ECO:0007669"/>
    <property type="project" value="TreeGrafter"/>
</dbReference>
<dbReference type="GO" id="GO:0080008">
    <property type="term" value="C:Cul4-RING E3 ubiquitin ligase complex"/>
    <property type="evidence" value="ECO:0007669"/>
    <property type="project" value="InterPro"/>
</dbReference>
<reference evidence="9 10" key="1">
    <citation type="journal article" date="2015" name="Genome Biol. Evol.">
        <title>Comparative Genomics of a Bacterivorous Green Alga Reveals Evolutionary Causalities and Consequences of Phago-Mixotrophic Mode of Nutrition.</title>
        <authorList>
            <person name="Burns J.A."/>
            <person name="Paasch A."/>
            <person name="Narechania A."/>
            <person name="Kim E."/>
        </authorList>
    </citation>
    <scope>NUCLEOTIDE SEQUENCE [LARGE SCALE GENOMIC DNA]</scope>
    <source>
        <strain evidence="9 10">PLY_AMNH</strain>
    </source>
</reference>
<evidence type="ECO:0000256" key="5">
    <source>
        <dbReference type="ARBA" id="ARBA00022763"/>
    </source>
</evidence>
<dbReference type="InterPro" id="IPR036322">
    <property type="entry name" value="WD40_repeat_dom_sf"/>
</dbReference>
<evidence type="ECO:0000256" key="6">
    <source>
        <dbReference type="ARBA" id="ARBA00022786"/>
    </source>
</evidence>
<name>A0AAE0EM36_9CHLO</name>
<keyword evidence="7" id="KW-0238">DNA-binding</keyword>
<dbReference type="EMBL" id="LGRX02035684">
    <property type="protein sequence ID" value="KAK3233543.1"/>
    <property type="molecule type" value="Genomic_DNA"/>
</dbReference>
<gene>
    <name evidence="9" type="ORF">CYMTET_56171</name>
</gene>
<evidence type="ECO:0000256" key="8">
    <source>
        <dbReference type="ARBA" id="ARBA00023242"/>
    </source>
</evidence>
<evidence type="ECO:0000313" key="9">
    <source>
        <dbReference type="EMBL" id="KAK3233543.1"/>
    </source>
</evidence>
<keyword evidence="6" id="KW-0833">Ubl conjugation pathway</keyword>
<keyword evidence="8" id="KW-0539">Nucleus</keyword>
<keyword evidence="10" id="KW-1185">Reference proteome</keyword>
<dbReference type="AlphaFoldDB" id="A0AAE0EM36"/>
<evidence type="ECO:0000256" key="2">
    <source>
        <dbReference type="ARBA" id="ARBA00005434"/>
    </source>
</evidence>
<dbReference type="InterPro" id="IPR033312">
    <property type="entry name" value="DDB2"/>
</dbReference>
<dbReference type="PANTHER" id="PTHR15169:SF0">
    <property type="entry name" value="DNA DAMAGE-BINDING PROTEIN 2"/>
    <property type="match status" value="1"/>
</dbReference>
<dbReference type="GO" id="GO:0005634">
    <property type="term" value="C:nucleus"/>
    <property type="evidence" value="ECO:0007669"/>
    <property type="project" value="UniProtKB-SubCell"/>
</dbReference>
<evidence type="ECO:0000256" key="4">
    <source>
        <dbReference type="ARBA" id="ARBA00022737"/>
    </source>
</evidence>
<keyword evidence="5" id="KW-0227">DNA damage</keyword>
<comment type="caution">
    <text evidence="9">The sequence shown here is derived from an EMBL/GenBank/DDBJ whole genome shotgun (WGS) entry which is preliminary data.</text>
</comment>
<protein>
    <submittedName>
        <fullName evidence="9">Uncharacterized protein</fullName>
    </submittedName>
</protein>
<dbReference type="Proteomes" id="UP001190700">
    <property type="component" value="Unassembled WGS sequence"/>
</dbReference>
<proteinExistence type="inferred from homology"/>
<organism evidence="9 10">
    <name type="scientific">Cymbomonas tetramitiformis</name>
    <dbReference type="NCBI Taxonomy" id="36881"/>
    <lineage>
        <taxon>Eukaryota</taxon>
        <taxon>Viridiplantae</taxon>
        <taxon>Chlorophyta</taxon>
        <taxon>Pyramimonadophyceae</taxon>
        <taxon>Pyramimonadales</taxon>
        <taxon>Pyramimonadaceae</taxon>
        <taxon>Cymbomonas</taxon>
    </lineage>
</organism>
<dbReference type="PANTHER" id="PTHR15169">
    <property type="entry name" value="DAMAGE-SPECIFIC DNA BINDING PROTEIN 2"/>
    <property type="match status" value="1"/>
</dbReference>
<evidence type="ECO:0000256" key="7">
    <source>
        <dbReference type="ARBA" id="ARBA00023125"/>
    </source>
</evidence>
<keyword evidence="3" id="KW-0853">WD repeat</keyword>